<evidence type="ECO:0000313" key="2">
    <source>
        <dbReference type="EMBL" id="SIP71222.1"/>
    </source>
</evidence>
<organism evidence="2 3">
    <name type="scientific">Xenorhabdus innexi</name>
    <dbReference type="NCBI Taxonomy" id="290109"/>
    <lineage>
        <taxon>Bacteria</taxon>
        <taxon>Pseudomonadati</taxon>
        <taxon>Pseudomonadota</taxon>
        <taxon>Gammaproteobacteria</taxon>
        <taxon>Enterobacterales</taxon>
        <taxon>Morganellaceae</taxon>
        <taxon>Xenorhabdus</taxon>
    </lineage>
</organism>
<evidence type="ECO:0000259" key="1">
    <source>
        <dbReference type="Pfam" id="PF14411"/>
    </source>
</evidence>
<dbReference type="Pfam" id="PF14411">
    <property type="entry name" value="LHH"/>
    <property type="match status" value="1"/>
</dbReference>
<name>A0A1N6MQV4_9GAMM</name>
<reference evidence="3" key="1">
    <citation type="submission" date="2016-12" db="EMBL/GenBank/DDBJ databases">
        <authorList>
            <person name="Gaudriault S."/>
        </authorList>
    </citation>
    <scope>NUCLEOTIDE SEQUENCE [LARGE SCALE GENOMIC DNA]</scope>
    <source>
        <strain evidence="3">HGB1681 (deposited as PTA-6826 in the American Type Culture Collection)</strain>
    </source>
</reference>
<dbReference type="InterPro" id="IPR026834">
    <property type="entry name" value="LHH"/>
</dbReference>
<evidence type="ECO:0000313" key="3">
    <source>
        <dbReference type="Proteomes" id="UP000196435"/>
    </source>
</evidence>
<dbReference type="AlphaFoldDB" id="A0A1N6MQV4"/>
<proteinExistence type="predicted"/>
<feature type="domain" description="LHH" evidence="1">
    <location>
        <begin position="80"/>
        <end position="161"/>
    </location>
</feature>
<dbReference type="Proteomes" id="UP000196435">
    <property type="component" value="Unassembled WGS sequence"/>
</dbReference>
<dbReference type="EMBL" id="FTLG01000014">
    <property type="protein sequence ID" value="SIP71222.1"/>
    <property type="molecule type" value="Genomic_DNA"/>
</dbReference>
<accession>A0A1N6MQV4</accession>
<sequence>MCQLSFLANPTGWADPFGLAPCPRNYKLENRVDTALGRRVYKNDGIIDVKTPVKDMKIVESALNSPSFNKMKKMIENGATNKDLMRQGYAPFGPDGRQLNLHHVIGKEPGPMVELPASLHKQYHRELHGLIESGRSFRNNKAADREYNKFRKAYWKLRAEEL</sequence>
<gene>
    <name evidence="2" type="ORF">XIS1_1100018</name>
</gene>
<protein>
    <recommendedName>
        <fullName evidence="1">LHH domain-containing protein</fullName>
    </recommendedName>
</protein>